<dbReference type="PROSITE" id="PS50835">
    <property type="entry name" value="IG_LIKE"/>
    <property type="match status" value="1"/>
</dbReference>
<keyword evidence="4" id="KW-0732">Signal</keyword>
<sequence>MLPLIQALPLTVLGCVYGSGHLEQPRLSSTKELSKTTNLECVLSAVTISTMSISWCQESPGQALLPLLHISSDNTVRMESGIPTGKFVVEIPEPSTSTHTIHNAGKEDSATYYCAFWEVHIGTLMLEPHQSINVQWFFLQYYELEKHSDHLYIFMQFSRYTFMWVTVFGVAEFFISSKRKLCMNSCK</sequence>
<reference evidence="6 7" key="1">
    <citation type="journal article" date="2009" name="Science">
        <title>Genome sequence, comparative analysis, and population genetics of the domestic horse.</title>
        <authorList>
            <consortium name="Broad Institute Genome Sequencing Platform"/>
            <consortium name="Broad Institute Whole Genome Assembly Team"/>
            <person name="Wade C.M."/>
            <person name="Giulotto E."/>
            <person name="Sigurdsson S."/>
            <person name="Zoli M."/>
            <person name="Gnerre S."/>
            <person name="Imsland F."/>
            <person name="Lear T.L."/>
            <person name="Adelson D.L."/>
            <person name="Bailey E."/>
            <person name="Bellone R.R."/>
            <person name="Bloecker H."/>
            <person name="Distl O."/>
            <person name="Edgar R.C."/>
            <person name="Garber M."/>
            <person name="Leeb T."/>
            <person name="Mauceli E."/>
            <person name="MacLeod J.N."/>
            <person name="Penedo M.C.T."/>
            <person name="Raison J.M."/>
            <person name="Sharpe T."/>
            <person name="Vogel J."/>
            <person name="Andersson L."/>
            <person name="Antczak D.F."/>
            <person name="Biagi T."/>
            <person name="Binns M.M."/>
            <person name="Chowdhary B.P."/>
            <person name="Coleman S.J."/>
            <person name="Della Valle G."/>
            <person name="Fryc S."/>
            <person name="Guerin G."/>
            <person name="Hasegawa T."/>
            <person name="Hill E.W."/>
            <person name="Jurka J."/>
            <person name="Kiialainen A."/>
            <person name="Lindgren G."/>
            <person name="Liu J."/>
            <person name="Magnani E."/>
            <person name="Mickelson J.R."/>
            <person name="Murray J."/>
            <person name="Nergadze S.G."/>
            <person name="Onofrio R."/>
            <person name="Pedroni S."/>
            <person name="Piras M.F."/>
            <person name="Raudsepp T."/>
            <person name="Rocchi M."/>
            <person name="Roeed K.H."/>
            <person name="Ryder O.A."/>
            <person name="Searle S."/>
            <person name="Skow L."/>
            <person name="Swinburne J.E."/>
            <person name="Syvaenen A.C."/>
            <person name="Tozaki T."/>
            <person name="Valberg S.J."/>
            <person name="Vaudin M."/>
            <person name="White J.R."/>
            <person name="Zody M.C."/>
            <person name="Lander E.S."/>
            <person name="Lindblad-Toh K."/>
        </authorList>
    </citation>
    <scope>NUCLEOTIDE SEQUENCE [LARGE SCALE GENOMIC DNA]</scope>
    <source>
        <strain evidence="6 7">Thoroughbred</strain>
    </source>
</reference>
<keyword evidence="1" id="KW-0675">Receptor</keyword>
<keyword evidence="7" id="KW-1185">Reference proteome</keyword>
<dbReference type="InterPro" id="IPR007110">
    <property type="entry name" value="Ig-like_dom"/>
</dbReference>
<evidence type="ECO:0000256" key="4">
    <source>
        <dbReference type="SAM" id="SignalP"/>
    </source>
</evidence>
<name>A0A9L0SHP4_HORSE</name>
<dbReference type="Proteomes" id="UP000002281">
    <property type="component" value="Chromosome 4"/>
</dbReference>
<dbReference type="InterPro" id="IPR013783">
    <property type="entry name" value="Ig-like_fold"/>
</dbReference>
<reference evidence="6" key="2">
    <citation type="submission" date="2025-08" db="UniProtKB">
        <authorList>
            <consortium name="Ensembl"/>
        </authorList>
    </citation>
    <scope>IDENTIFICATION</scope>
    <source>
        <strain evidence="6">Thoroughbred</strain>
    </source>
</reference>
<dbReference type="Ensembl" id="ENSECAT00000128895.1">
    <property type="protein sequence ID" value="ENSECAP00000074382.1"/>
    <property type="gene ID" value="ENSECAG00000049770.1"/>
</dbReference>
<proteinExistence type="predicted"/>
<dbReference type="InterPro" id="IPR013106">
    <property type="entry name" value="Ig_V-set"/>
</dbReference>
<feature type="domain" description="Ig-like" evidence="5">
    <location>
        <begin position="3"/>
        <end position="114"/>
    </location>
</feature>
<dbReference type="GeneTree" id="ENSGT01090000263325"/>
<dbReference type="InterPro" id="IPR051117">
    <property type="entry name" value="TRG_var/const_region"/>
</dbReference>
<dbReference type="PANTHER" id="PTHR19256">
    <property type="entry name" value="T-CELL RECEPTOR GAMMA CHAIN"/>
    <property type="match status" value="1"/>
</dbReference>
<feature type="chain" id="PRO_5040511412" description="Ig-like domain-containing protein" evidence="4">
    <location>
        <begin position="19"/>
        <end position="187"/>
    </location>
</feature>
<keyword evidence="3" id="KW-0812">Transmembrane</keyword>
<organism evidence="6 7">
    <name type="scientific">Equus caballus</name>
    <name type="common">Horse</name>
    <dbReference type="NCBI Taxonomy" id="9796"/>
    <lineage>
        <taxon>Eukaryota</taxon>
        <taxon>Metazoa</taxon>
        <taxon>Chordata</taxon>
        <taxon>Craniata</taxon>
        <taxon>Vertebrata</taxon>
        <taxon>Euteleostomi</taxon>
        <taxon>Mammalia</taxon>
        <taxon>Eutheria</taxon>
        <taxon>Laurasiatheria</taxon>
        <taxon>Perissodactyla</taxon>
        <taxon>Equidae</taxon>
        <taxon>Equus</taxon>
    </lineage>
</organism>
<dbReference type="Gene3D" id="2.60.40.10">
    <property type="entry name" value="Immunoglobulins"/>
    <property type="match status" value="1"/>
</dbReference>
<dbReference type="Pfam" id="PF07686">
    <property type="entry name" value="V-set"/>
    <property type="match status" value="1"/>
</dbReference>
<dbReference type="SUPFAM" id="SSF48726">
    <property type="entry name" value="Immunoglobulin"/>
    <property type="match status" value="1"/>
</dbReference>
<reference evidence="6" key="3">
    <citation type="submission" date="2025-09" db="UniProtKB">
        <authorList>
            <consortium name="Ensembl"/>
        </authorList>
    </citation>
    <scope>IDENTIFICATION</scope>
    <source>
        <strain evidence="6">Thoroughbred</strain>
    </source>
</reference>
<dbReference type="AlphaFoldDB" id="A0A9L0SHP4"/>
<evidence type="ECO:0000256" key="2">
    <source>
        <dbReference type="ARBA" id="ARBA00023319"/>
    </source>
</evidence>
<evidence type="ECO:0000259" key="5">
    <source>
        <dbReference type="PROSITE" id="PS50835"/>
    </source>
</evidence>
<feature type="transmembrane region" description="Helical" evidence="3">
    <location>
        <begin position="157"/>
        <end position="175"/>
    </location>
</feature>
<keyword evidence="2" id="KW-0393">Immunoglobulin domain</keyword>
<keyword evidence="3" id="KW-0472">Membrane</keyword>
<feature type="signal peptide" evidence="4">
    <location>
        <begin position="1"/>
        <end position="18"/>
    </location>
</feature>
<evidence type="ECO:0000313" key="6">
    <source>
        <dbReference type="Ensembl" id="ENSECAP00000074382.1"/>
    </source>
</evidence>
<evidence type="ECO:0000256" key="3">
    <source>
        <dbReference type="SAM" id="Phobius"/>
    </source>
</evidence>
<dbReference type="PANTHER" id="PTHR19256:SF44">
    <property type="entry name" value="T CELL RECEPTOR GAMMA VARIABLE 9"/>
    <property type="match status" value="1"/>
</dbReference>
<keyword evidence="3" id="KW-1133">Transmembrane helix</keyword>
<dbReference type="InterPro" id="IPR036179">
    <property type="entry name" value="Ig-like_dom_sf"/>
</dbReference>
<protein>
    <recommendedName>
        <fullName evidence="5">Ig-like domain-containing protein</fullName>
    </recommendedName>
</protein>
<accession>A0A9L0SHP4</accession>
<evidence type="ECO:0000313" key="7">
    <source>
        <dbReference type="Proteomes" id="UP000002281"/>
    </source>
</evidence>
<evidence type="ECO:0000256" key="1">
    <source>
        <dbReference type="ARBA" id="ARBA00023170"/>
    </source>
</evidence>